<dbReference type="HOGENOM" id="CLU_2997851_0_0_1"/>
<evidence type="ECO:0000313" key="1">
    <source>
        <dbReference type="EMBL" id="EDN92298.1"/>
    </source>
</evidence>
<dbReference type="GeneID" id="5486543"/>
<dbReference type="RefSeq" id="XP_001590421.1">
    <property type="nucleotide sequence ID" value="XM_001590371.1"/>
</dbReference>
<evidence type="ECO:0000313" key="2">
    <source>
        <dbReference type="Proteomes" id="UP000001312"/>
    </source>
</evidence>
<dbReference type="EMBL" id="CH476631">
    <property type="protein sequence ID" value="EDN92298.1"/>
    <property type="molecule type" value="Genomic_DNA"/>
</dbReference>
<keyword evidence="2" id="KW-1185">Reference proteome</keyword>
<organism evidence="1 2">
    <name type="scientific">Sclerotinia sclerotiorum (strain ATCC 18683 / 1980 / Ss-1)</name>
    <name type="common">White mold</name>
    <name type="synonym">Whetzelinia sclerotiorum</name>
    <dbReference type="NCBI Taxonomy" id="665079"/>
    <lineage>
        <taxon>Eukaryota</taxon>
        <taxon>Fungi</taxon>
        <taxon>Dikarya</taxon>
        <taxon>Ascomycota</taxon>
        <taxon>Pezizomycotina</taxon>
        <taxon>Leotiomycetes</taxon>
        <taxon>Helotiales</taxon>
        <taxon>Sclerotiniaceae</taxon>
        <taxon>Sclerotinia</taxon>
    </lineage>
</organism>
<accession>A7ES56</accession>
<dbReference type="AlphaFoldDB" id="A7ES56"/>
<reference evidence="2" key="1">
    <citation type="journal article" date="2011" name="PLoS Genet.">
        <title>Genomic analysis of the necrotrophic fungal pathogens Sclerotinia sclerotiorum and Botrytis cinerea.</title>
        <authorList>
            <person name="Amselem J."/>
            <person name="Cuomo C.A."/>
            <person name="van Kan J.A."/>
            <person name="Viaud M."/>
            <person name="Benito E.P."/>
            <person name="Couloux A."/>
            <person name="Coutinho P.M."/>
            <person name="de Vries R.P."/>
            <person name="Dyer P.S."/>
            <person name="Fillinger S."/>
            <person name="Fournier E."/>
            <person name="Gout L."/>
            <person name="Hahn M."/>
            <person name="Kohn L."/>
            <person name="Lapalu N."/>
            <person name="Plummer K.M."/>
            <person name="Pradier J.M."/>
            <person name="Quevillon E."/>
            <person name="Sharon A."/>
            <person name="Simon A."/>
            <person name="ten Have A."/>
            <person name="Tudzynski B."/>
            <person name="Tudzynski P."/>
            <person name="Wincker P."/>
            <person name="Andrew M."/>
            <person name="Anthouard V."/>
            <person name="Beever R.E."/>
            <person name="Beffa R."/>
            <person name="Benoit I."/>
            <person name="Bouzid O."/>
            <person name="Brault B."/>
            <person name="Chen Z."/>
            <person name="Choquer M."/>
            <person name="Collemare J."/>
            <person name="Cotton P."/>
            <person name="Danchin E.G."/>
            <person name="Da Silva C."/>
            <person name="Gautier A."/>
            <person name="Giraud C."/>
            <person name="Giraud T."/>
            <person name="Gonzalez C."/>
            <person name="Grossetete S."/>
            <person name="Guldener U."/>
            <person name="Henrissat B."/>
            <person name="Howlett B.J."/>
            <person name="Kodira C."/>
            <person name="Kretschmer M."/>
            <person name="Lappartient A."/>
            <person name="Leroch M."/>
            <person name="Levis C."/>
            <person name="Mauceli E."/>
            <person name="Neuveglise C."/>
            <person name="Oeser B."/>
            <person name="Pearson M."/>
            <person name="Poulain J."/>
            <person name="Poussereau N."/>
            <person name="Quesneville H."/>
            <person name="Rascle C."/>
            <person name="Schumacher J."/>
            <person name="Segurens B."/>
            <person name="Sexton A."/>
            <person name="Silva E."/>
            <person name="Sirven C."/>
            <person name="Soanes D.M."/>
            <person name="Talbot N.J."/>
            <person name="Templeton M."/>
            <person name="Yandava C."/>
            <person name="Yarden O."/>
            <person name="Zeng Q."/>
            <person name="Rollins J.A."/>
            <person name="Lebrun M.H."/>
            <person name="Dickman M."/>
        </authorList>
    </citation>
    <scope>NUCLEOTIDE SEQUENCE [LARGE SCALE GENOMIC DNA]</scope>
    <source>
        <strain evidence="2">ATCC 18683 / 1980 / Ss-1</strain>
    </source>
</reference>
<protein>
    <submittedName>
        <fullName evidence="1">Uncharacterized protein</fullName>
    </submittedName>
</protein>
<dbReference type="KEGG" id="ssl:SS1G_08161"/>
<gene>
    <name evidence="1" type="ORF">SS1G_08161</name>
</gene>
<sequence>MEGVERTRWTIAGKYASHIKVEEVMWAVVRMRDLQKWTEFGTYKVPPSCMRAPQREQ</sequence>
<proteinExistence type="predicted"/>
<dbReference type="InParanoid" id="A7ES56"/>
<dbReference type="Proteomes" id="UP000001312">
    <property type="component" value="Unassembled WGS sequence"/>
</dbReference>
<name>A7ES56_SCLS1</name>